<reference evidence="7 8" key="1">
    <citation type="submission" date="2020-10" db="EMBL/GenBank/DDBJ databases">
        <title>Wide distribution of Phycisphaera-like planctomycetes from WD2101 soil group in peatlands and genome analysis of the first cultivated representative.</title>
        <authorList>
            <person name="Dedysh S.N."/>
            <person name="Beletsky A.V."/>
            <person name="Ivanova A."/>
            <person name="Kulichevskaya I.S."/>
            <person name="Suzina N.E."/>
            <person name="Philippov D.A."/>
            <person name="Rakitin A.L."/>
            <person name="Mardanov A.V."/>
            <person name="Ravin N.V."/>
        </authorList>
    </citation>
    <scope>NUCLEOTIDE SEQUENCE [LARGE SCALE GENOMIC DNA]</scope>
    <source>
        <strain evidence="7 8">M1803</strain>
    </source>
</reference>
<dbReference type="SMART" id="SM00567">
    <property type="entry name" value="EZ_HEAT"/>
    <property type="match status" value="4"/>
</dbReference>
<gene>
    <name evidence="7" type="ORF">IPV69_06635</name>
</gene>
<evidence type="ECO:0000256" key="4">
    <source>
        <dbReference type="PROSITE-ProRule" id="PRU00433"/>
    </source>
</evidence>
<dbReference type="InterPro" id="IPR036909">
    <property type="entry name" value="Cyt_c-like_dom_sf"/>
</dbReference>
<dbReference type="InterPro" id="IPR009056">
    <property type="entry name" value="Cyt_c-like_dom"/>
</dbReference>
<evidence type="ECO:0000256" key="2">
    <source>
        <dbReference type="ARBA" id="ARBA00022723"/>
    </source>
</evidence>
<accession>A0A7M2X1L5</accession>
<evidence type="ECO:0000256" key="1">
    <source>
        <dbReference type="ARBA" id="ARBA00022617"/>
    </source>
</evidence>
<keyword evidence="3 4" id="KW-0408">Iron</keyword>
<dbReference type="PANTHER" id="PTHR33546">
    <property type="entry name" value="LARGE, MULTIFUNCTIONAL SECRETED PROTEIN-RELATED"/>
    <property type="match status" value="1"/>
</dbReference>
<dbReference type="InterPro" id="IPR016024">
    <property type="entry name" value="ARM-type_fold"/>
</dbReference>
<proteinExistence type="predicted"/>
<evidence type="ECO:0000256" key="5">
    <source>
        <dbReference type="SAM" id="SignalP"/>
    </source>
</evidence>
<dbReference type="SUPFAM" id="SSF46626">
    <property type="entry name" value="Cytochrome c"/>
    <property type="match status" value="1"/>
</dbReference>
<dbReference type="Gene3D" id="2.120.10.30">
    <property type="entry name" value="TolB, C-terminal domain"/>
    <property type="match status" value="1"/>
</dbReference>
<dbReference type="PANTHER" id="PTHR33546:SF1">
    <property type="entry name" value="LARGE, MULTIFUNCTIONAL SECRETED PROTEIN"/>
    <property type="match status" value="1"/>
</dbReference>
<keyword evidence="2 4" id="KW-0479">Metal-binding</keyword>
<dbReference type="InterPro" id="IPR011042">
    <property type="entry name" value="6-blade_b-propeller_TolB-like"/>
</dbReference>
<dbReference type="PROSITE" id="PS51007">
    <property type="entry name" value="CYTC"/>
    <property type="match status" value="1"/>
</dbReference>
<dbReference type="InterPro" id="IPR013427">
    <property type="entry name" value="Haem-bd_dom_put"/>
</dbReference>
<dbReference type="InterPro" id="IPR013428">
    <property type="entry name" value="Membrane-bound_put_N"/>
</dbReference>
<evidence type="ECO:0000256" key="3">
    <source>
        <dbReference type="ARBA" id="ARBA00023004"/>
    </source>
</evidence>
<dbReference type="NCBIfam" id="TIGR02604">
    <property type="entry name" value="Piru_Ver_Nterm"/>
    <property type="match status" value="1"/>
</dbReference>
<dbReference type="Gene3D" id="1.10.760.10">
    <property type="entry name" value="Cytochrome c-like domain"/>
    <property type="match status" value="1"/>
</dbReference>
<dbReference type="InterPro" id="IPR004155">
    <property type="entry name" value="PBS_lyase_HEAT"/>
</dbReference>
<dbReference type="GO" id="GO:0020037">
    <property type="term" value="F:heme binding"/>
    <property type="evidence" value="ECO:0007669"/>
    <property type="project" value="InterPro"/>
</dbReference>
<keyword evidence="5" id="KW-0732">Signal</keyword>
<name>A0A7M2X1L5_9BACT</name>
<feature type="signal peptide" evidence="5">
    <location>
        <begin position="1"/>
        <end position="22"/>
    </location>
</feature>
<dbReference type="RefSeq" id="WP_206294140.1">
    <property type="nucleotide sequence ID" value="NZ_CP063458.1"/>
</dbReference>
<keyword evidence="1 4" id="KW-0349">Heme</keyword>
<feature type="chain" id="PRO_5034098330" evidence="5">
    <location>
        <begin position="23"/>
        <end position="1046"/>
    </location>
</feature>
<protein>
    <submittedName>
        <fullName evidence="7">HEAT repeat domain-containing protein</fullName>
    </submittedName>
</protein>
<sequence length="1046" mass="111387">MSLRSCCLAVVLITIPARSVGAGEVTLGGRTLQVAEGFEVELVASAPLVERPISVSLDDQGRLYVTDSGGMSEKAEKQLAAKPHRIRRLVDSDGDGKFDTSTMFADRMMFPEGCLWHEGSLYVAAPPEIWKLTDADGDGVAEKREVWFDGKTLTGCGNDLHGPYLGRDGWFYWCKGAFAEQTHALVGDRKLVTKASHIFRSRPDGSRLESVLTGGMDNPVGVAFLSTGERILSCTFFQQPAAGRRDGLIHAIYGGVYGKQHDVLRGHIVTGGLMPVLSHQGAAAPAGIIAGTQSLWGGGHRDNLLACYFNLRKVVLHELIADGATYKTKDTDLLASEHPDFHPTDVLEDSDGSLLVVDTGGWYKVCCPTSVLARPDVMGAIYRIRKKGQAKVADPYGRSIAWPSLDEPALAALLADDRGAVRRRAAGELIRGGEKSVAALAEVIRSHRSATVRREAIWALSRIDVPAARAANRAALLIDPAVAHAAISAASLWRDRDAVDDLLTHVLGEDPALARAAAEALGRIGDRRAVPALLEAAGKLGDFEPDASGAPANPATRILEHSLIYALIEIGDAGGTLAGLSSPSDSRRRVGLVALDQMKDGGLASDKVLPLLDSGTARMRRTAAWIVGHHPEWGDAASLHFGRRLESPPATEAAQLELAELLARLSTSPAVSRLMTSVLDGRSATGTRNVVYRAMAAAGLAETPTDWLDRLAAVLPDVPEHELPLAVSVARSLPQPKAGRVSLQNALRKIGGSPTVAEAVRVDALLGAGTPKDVDAELFADLTGWLAPTQPLQVRGGAAAMLARAGLTADQQLALAETLRGVGPMELPKLLPAFERGAIGQPLGEKLVASLKASPGKKGLRSDVLKATLAKYPQTIRDAGELLLKELNASAAEQSAHLDKLLSELPKGDFSRGQAVFLGKKASCINCHAVGYLGGRLGPDLTNIGKTRSERDLLEAIVFPSVSFVRGYDPVYVDIRGEDKIVGIVTTESRDEIVVATGPQDVRRLPRSQVIDIRPSPLSLMPDGMEAAMTKQELADVIAFLKEVRR</sequence>
<keyword evidence="8" id="KW-1185">Reference proteome</keyword>
<dbReference type="InterPro" id="IPR011989">
    <property type="entry name" value="ARM-like"/>
</dbReference>
<feature type="domain" description="Cytochrome c" evidence="6">
    <location>
        <begin position="908"/>
        <end position="1045"/>
    </location>
</feature>
<dbReference type="AlphaFoldDB" id="A0A7M2X1L5"/>
<dbReference type="InterPro" id="IPR055557">
    <property type="entry name" value="DUF7133"/>
</dbReference>
<evidence type="ECO:0000313" key="8">
    <source>
        <dbReference type="Proteomes" id="UP000593765"/>
    </source>
</evidence>
<dbReference type="NCBIfam" id="TIGR02603">
    <property type="entry name" value="CxxCH_TIGR02603"/>
    <property type="match status" value="1"/>
</dbReference>
<dbReference type="GO" id="GO:0046872">
    <property type="term" value="F:metal ion binding"/>
    <property type="evidence" value="ECO:0007669"/>
    <property type="project" value="UniProtKB-KW"/>
</dbReference>
<dbReference type="SUPFAM" id="SSF101898">
    <property type="entry name" value="NHL repeat"/>
    <property type="match status" value="1"/>
</dbReference>
<evidence type="ECO:0000313" key="7">
    <source>
        <dbReference type="EMBL" id="QOV91031.1"/>
    </source>
</evidence>
<dbReference type="Pfam" id="PF23500">
    <property type="entry name" value="DUF7133"/>
    <property type="match status" value="1"/>
</dbReference>
<dbReference type="Pfam" id="PF13646">
    <property type="entry name" value="HEAT_2"/>
    <property type="match status" value="2"/>
</dbReference>
<dbReference type="KEGG" id="hbs:IPV69_06635"/>
<organism evidence="7 8">
    <name type="scientific">Humisphaera borealis</name>
    <dbReference type="NCBI Taxonomy" id="2807512"/>
    <lineage>
        <taxon>Bacteria</taxon>
        <taxon>Pseudomonadati</taxon>
        <taxon>Planctomycetota</taxon>
        <taxon>Phycisphaerae</taxon>
        <taxon>Tepidisphaerales</taxon>
        <taxon>Tepidisphaeraceae</taxon>
        <taxon>Humisphaera</taxon>
    </lineage>
</organism>
<dbReference type="EMBL" id="CP063458">
    <property type="protein sequence ID" value="QOV91031.1"/>
    <property type="molecule type" value="Genomic_DNA"/>
</dbReference>
<dbReference type="Gene3D" id="1.25.10.10">
    <property type="entry name" value="Leucine-rich Repeat Variant"/>
    <property type="match status" value="2"/>
</dbReference>
<dbReference type="Proteomes" id="UP000593765">
    <property type="component" value="Chromosome"/>
</dbReference>
<dbReference type="SUPFAM" id="SSF48371">
    <property type="entry name" value="ARM repeat"/>
    <property type="match status" value="1"/>
</dbReference>
<dbReference type="GO" id="GO:0009055">
    <property type="term" value="F:electron transfer activity"/>
    <property type="evidence" value="ECO:0007669"/>
    <property type="project" value="InterPro"/>
</dbReference>
<evidence type="ECO:0000259" key="6">
    <source>
        <dbReference type="PROSITE" id="PS51007"/>
    </source>
</evidence>